<protein>
    <submittedName>
        <fullName evidence="5">Peptidase S51-like protein</fullName>
    </submittedName>
</protein>
<keyword evidence="3" id="KW-0378">Hydrolase</keyword>
<dbReference type="STRING" id="1469948.GCA_000732725_00197"/>
<evidence type="ECO:0000256" key="1">
    <source>
        <dbReference type="ARBA" id="ARBA00006534"/>
    </source>
</evidence>
<dbReference type="GO" id="GO:0008236">
    <property type="term" value="F:serine-type peptidase activity"/>
    <property type="evidence" value="ECO:0007669"/>
    <property type="project" value="UniProtKB-KW"/>
</dbReference>
<evidence type="ECO:0000313" key="6">
    <source>
        <dbReference type="Proteomes" id="UP000295718"/>
    </source>
</evidence>
<dbReference type="Proteomes" id="UP000295718">
    <property type="component" value="Unassembled WGS sequence"/>
</dbReference>
<comment type="similarity">
    <text evidence="1">Belongs to the peptidase S51 family.</text>
</comment>
<dbReference type="SUPFAM" id="SSF52317">
    <property type="entry name" value="Class I glutamine amidotransferase-like"/>
    <property type="match status" value="1"/>
</dbReference>
<accession>A0A4R1R4Q7</accession>
<dbReference type="Gene3D" id="3.40.50.880">
    <property type="match status" value="1"/>
</dbReference>
<sequence>MKKIILTSAGFENKKIEQKFLDMVNKPSNKIRAIWIPTAATYDAAKAVLPKCMDDLLNAGISAENIKTYNLDYVMEYEELAAFDTVYVCGGNSRYLLDKMYEANFVSLLERFIDQGGIYIGVSAGSCICVNGFEDNLGFLPCTLSVHCIEGNISGDIDINHTSHINLTNSQAIIIEEEERYILE</sequence>
<comment type="caution">
    <text evidence="5">The sequence shown here is derived from an EMBL/GenBank/DDBJ whole genome shotgun (WGS) entry which is preliminary data.</text>
</comment>
<evidence type="ECO:0000313" key="5">
    <source>
        <dbReference type="EMBL" id="TCL60464.1"/>
    </source>
</evidence>
<dbReference type="AlphaFoldDB" id="A0A4R1R4Q7"/>
<dbReference type="InterPro" id="IPR005320">
    <property type="entry name" value="Peptidase_S51"/>
</dbReference>
<keyword evidence="2" id="KW-0645">Protease</keyword>
<dbReference type="PANTHER" id="PTHR20842:SF0">
    <property type="entry name" value="ALPHA-ASPARTYL DIPEPTIDASE"/>
    <property type="match status" value="1"/>
</dbReference>
<dbReference type="EMBL" id="SLUO01000002">
    <property type="protein sequence ID" value="TCL60464.1"/>
    <property type="molecule type" value="Genomic_DNA"/>
</dbReference>
<organism evidence="5 6">
    <name type="scientific">Kineothrix alysoides</name>
    <dbReference type="NCBI Taxonomy" id="1469948"/>
    <lineage>
        <taxon>Bacteria</taxon>
        <taxon>Bacillati</taxon>
        <taxon>Bacillota</taxon>
        <taxon>Clostridia</taxon>
        <taxon>Lachnospirales</taxon>
        <taxon>Lachnospiraceae</taxon>
        <taxon>Kineothrix</taxon>
    </lineage>
</organism>
<reference evidence="5 6" key="1">
    <citation type="submission" date="2019-03" db="EMBL/GenBank/DDBJ databases">
        <title>Genomic Encyclopedia of Type Strains, Phase IV (KMG-IV): sequencing the most valuable type-strain genomes for metagenomic binning, comparative biology and taxonomic classification.</title>
        <authorList>
            <person name="Goeker M."/>
        </authorList>
    </citation>
    <scope>NUCLEOTIDE SEQUENCE [LARGE SCALE GENOMIC DNA]</scope>
    <source>
        <strain evidence="5 6">DSM 100556</strain>
    </source>
</reference>
<dbReference type="InterPro" id="IPR029062">
    <property type="entry name" value="Class_I_gatase-like"/>
</dbReference>
<dbReference type="GO" id="GO:0006508">
    <property type="term" value="P:proteolysis"/>
    <property type="evidence" value="ECO:0007669"/>
    <property type="project" value="UniProtKB-KW"/>
</dbReference>
<keyword evidence="4" id="KW-0720">Serine protease</keyword>
<keyword evidence="6" id="KW-1185">Reference proteome</keyword>
<proteinExistence type="inferred from homology"/>
<name>A0A4R1R4Q7_9FIRM</name>
<evidence type="ECO:0000256" key="2">
    <source>
        <dbReference type="ARBA" id="ARBA00022670"/>
    </source>
</evidence>
<gene>
    <name evidence="5" type="ORF">EDD76_102160</name>
</gene>
<dbReference type="PANTHER" id="PTHR20842">
    <property type="entry name" value="PROTEASE S51 ALPHA-ASPARTYL DIPEPTIDASE"/>
    <property type="match status" value="1"/>
</dbReference>
<dbReference type="Pfam" id="PF03575">
    <property type="entry name" value="Peptidase_S51"/>
    <property type="match status" value="1"/>
</dbReference>
<evidence type="ECO:0000256" key="3">
    <source>
        <dbReference type="ARBA" id="ARBA00022801"/>
    </source>
</evidence>
<dbReference type="RefSeq" id="WP_031388982.1">
    <property type="nucleotide sequence ID" value="NZ_JPNB01000001.1"/>
</dbReference>
<evidence type="ECO:0000256" key="4">
    <source>
        <dbReference type="ARBA" id="ARBA00022825"/>
    </source>
</evidence>